<evidence type="ECO:0000256" key="7">
    <source>
        <dbReference type="RuleBase" id="RU004020"/>
    </source>
</evidence>
<proteinExistence type="inferred from homology"/>
<feature type="region of interest" description="Disordered" evidence="8">
    <location>
        <begin position="172"/>
        <end position="192"/>
    </location>
</feature>
<dbReference type="SMART" id="SM00415">
    <property type="entry name" value="HSF"/>
    <property type="match status" value="1"/>
</dbReference>
<dbReference type="InterPro" id="IPR036390">
    <property type="entry name" value="WH_DNA-bd_sf"/>
</dbReference>
<feature type="compositionally biased region" description="Polar residues" evidence="8">
    <location>
        <begin position="172"/>
        <end position="190"/>
    </location>
</feature>
<evidence type="ECO:0000256" key="3">
    <source>
        <dbReference type="ARBA" id="ARBA00023015"/>
    </source>
</evidence>
<comment type="subcellular location">
    <subcellularLocation>
        <location evidence="1">Nucleus</location>
    </subcellularLocation>
</comment>
<comment type="similarity">
    <text evidence="2 7">Belongs to the HSF family.</text>
</comment>
<organism evidence="10 11">
    <name type="scientific">Hemibagrus guttatus</name>
    <dbReference type="NCBI Taxonomy" id="175788"/>
    <lineage>
        <taxon>Eukaryota</taxon>
        <taxon>Metazoa</taxon>
        <taxon>Chordata</taxon>
        <taxon>Craniata</taxon>
        <taxon>Vertebrata</taxon>
        <taxon>Euteleostomi</taxon>
        <taxon>Actinopterygii</taxon>
        <taxon>Neopterygii</taxon>
        <taxon>Teleostei</taxon>
        <taxon>Ostariophysi</taxon>
        <taxon>Siluriformes</taxon>
        <taxon>Bagridae</taxon>
        <taxon>Hemibagrus</taxon>
    </lineage>
</organism>
<dbReference type="Proteomes" id="UP001274896">
    <property type="component" value="Unassembled WGS sequence"/>
</dbReference>
<evidence type="ECO:0000256" key="5">
    <source>
        <dbReference type="ARBA" id="ARBA00023163"/>
    </source>
</evidence>
<evidence type="ECO:0000256" key="6">
    <source>
        <dbReference type="ARBA" id="ARBA00023242"/>
    </source>
</evidence>
<keyword evidence="5" id="KW-0804">Transcription</keyword>
<evidence type="ECO:0000256" key="2">
    <source>
        <dbReference type="ARBA" id="ARBA00006403"/>
    </source>
</evidence>
<dbReference type="GO" id="GO:0043565">
    <property type="term" value="F:sequence-specific DNA binding"/>
    <property type="evidence" value="ECO:0007669"/>
    <property type="project" value="InterPro"/>
</dbReference>
<evidence type="ECO:0000256" key="4">
    <source>
        <dbReference type="ARBA" id="ARBA00023125"/>
    </source>
</evidence>
<keyword evidence="11" id="KW-1185">Reference proteome</keyword>
<evidence type="ECO:0000313" key="11">
    <source>
        <dbReference type="Proteomes" id="UP001274896"/>
    </source>
</evidence>
<accession>A0AAE0Q6V0</accession>
<sequence length="263" mass="30042">MARSSSADMETKETCVNLLINLTFPEKLWHLVNDPQVCSICWDASGEEIIVYEQAFEAEVLWSHTRWINDYFKTKHFRSFIRQLNLYGFRKLHPRLDISEQQPVSSDMAHPHHFQNPNFKRDKPELLVNLKRLTPANKAKLAAGTQLTRRSSKHFHHVKFQKNSPVMRKVRQSCNPDSLDSKVPCSQQPAASPRGYYPGYSVAYPHSTNHAPGWKADDDPDSTKSNIRVNLDTVFKVADEMQAVASVRGAAKVTSDHMGRQLD</sequence>
<evidence type="ECO:0000256" key="8">
    <source>
        <dbReference type="SAM" id="MobiDB-lite"/>
    </source>
</evidence>
<dbReference type="SUPFAM" id="SSF46785">
    <property type="entry name" value="Winged helix' DNA-binding domain"/>
    <property type="match status" value="1"/>
</dbReference>
<dbReference type="EMBL" id="JAUCMX010000021">
    <property type="protein sequence ID" value="KAK3514654.1"/>
    <property type="molecule type" value="Genomic_DNA"/>
</dbReference>
<protein>
    <recommendedName>
        <fullName evidence="9">HSF-type DNA-binding domain-containing protein</fullName>
    </recommendedName>
</protein>
<dbReference type="GO" id="GO:0005634">
    <property type="term" value="C:nucleus"/>
    <property type="evidence" value="ECO:0007669"/>
    <property type="project" value="UniProtKB-SubCell"/>
</dbReference>
<comment type="caution">
    <text evidence="10">The sequence shown here is derived from an EMBL/GenBank/DDBJ whole genome shotgun (WGS) entry which is preliminary data.</text>
</comment>
<dbReference type="Gene3D" id="1.10.10.10">
    <property type="entry name" value="Winged helix-like DNA-binding domain superfamily/Winged helix DNA-binding domain"/>
    <property type="match status" value="1"/>
</dbReference>
<dbReference type="GO" id="GO:0003700">
    <property type="term" value="F:DNA-binding transcription factor activity"/>
    <property type="evidence" value="ECO:0007669"/>
    <property type="project" value="InterPro"/>
</dbReference>
<dbReference type="InterPro" id="IPR036388">
    <property type="entry name" value="WH-like_DNA-bd_sf"/>
</dbReference>
<keyword evidence="6" id="KW-0539">Nucleus</keyword>
<dbReference type="Pfam" id="PF00447">
    <property type="entry name" value="HSF_DNA-bind"/>
    <property type="match status" value="1"/>
</dbReference>
<reference evidence="10" key="1">
    <citation type="submission" date="2023-06" db="EMBL/GenBank/DDBJ databases">
        <title>Male Hemibagrus guttatus genome.</title>
        <authorList>
            <person name="Bian C."/>
        </authorList>
    </citation>
    <scope>NUCLEOTIDE SEQUENCE</scope>
    <source>
        <strain evidence="10">Male_cb2023</strain>
        <tissue evidence="10">Muscle</tissue>
    </source>
</reference>
<evidence type="ECO:0000256" key="1">
    <source>
        <dbReference type="ARBA" id="ARBA00004123"/>
    </source>
</evidence>
<name>A0AAE0Q6V0_9TELE</name>
<dbReference type="AlphaFoldDB" id="A0AAE0Q6V0"/>
<keyword evidence="3" id="KW-0805">Transcription regulation</keyword>
<evidence type="ECO:0000313" key="10">
    <source>
        <dbReference type="EMBL" id="KAK3514654.1"/>
    </source>
</evidence>
<gene>
    <name evidence="10" type="ORF">QTP70_021565</name>
</gene>
<dbReference type="PANTHER" id="PTHR10015">
    <property type="entry name" value="HEAT SHOCK TRANSCRIPTION FACTOR"/>
    <property type="match status" value="1"/>
</dbReference>
<keyword evidence="4" id="KW-0238">DNA-binding</keyword>
<dbReference type="PANTHER" id="PTHR10015:SF465">
    <property type="entry name" value="HSF-TYPE DNA-BINDING DOMAIN-CONTAINING PROTEIN"/>
    <property type="match status" value="1"/>
</dbReference>
<feature type="domain" description="HSF-type DNA-binding" evidence="9">
    <location>
        <begin position="20"/>
        <end position="133"/>
    </location>
</feature>
<evidence type="ECO:0000259" key="9">
    <source>
        <dbReference type="SMART" id="SM00415"/>
    </source>
</evidence>
<dbReference type="FunFam" id="1.10.10.10:FF:000349">
    <property type="entry name" value="Heat shock transcription factor, Y-linked"/>
    <property type="match status" value="1"/>
</dbReference>
<dbReference type="InterPro" id="IPR000232">
    <property type="entry name" value="HSF_DNA-bd"/>
</dbReference>